<dbReference type="RefSeq" id="WP_328237275.1">
    <property type="nucleotide sequence ID" value="NZ_JAROAS010000019.1"/>
</dbReference>
<name>A0ABU6NKH6_9BACI</name>
<organism evidence="1 2">
    <name type="scientific">Shouchella miscanthi</name>
    <dbReference type="NCBI Taxonomy" id="2598861"/>
    <lineage>
        <taxon>Bacteria</taxon>
        <taxon>Bacillati</taxon>
        <taxon>Bacillota</taxon>
        <taxon>Bacilli</taxon>
        <taxon>Bacillales</taxon>
        <taxon>Bacillaceae</taxon>
        <taxon>Shouchella</taxon>
    </lineage>
</organism>
<evidence type="ECO:0000313" key="2">
    <source>
        <dbReference type="Proteomes" id="UP001341820"/>
    </source>
</evidence>
<keyword evidence="2" id="KW-1185">Reference proteome</keyword>
<sequence>MTYIKESLLVPENLDSWHIEGQYVIPEEQVYELKARLYPGGLSTKEAALEVGKGCKPYHILTAINKKQLNVNTSNVLNKTVHYVIEDASF</sequence>
<accession>A0ABU6NKH6</accession>
<evidence type="ECO:0000313" key="1">
    <source>
        <dbReference type="EMBL" id="MED4128506.1"/>
    </source>
</evidence>
<gene>
    <name evidence="1" type="ORF">P5F74_10215</name>
</gene>
<dbReference type="EMBL" id="JAROAS010000019">
    <property type="protein sequence ID" value="MED4128506.1"/>
    <property type="molecule type" value="Genomic_DNA"/>
</dbReference>
<reference evidence="1 2" key="1">
    <citation type="submission" date="2023-03" db="EMBL/GenBank/DDBJ databases">
        <title>Bacillus Genome Sequencing.</title>
        <authorList>
            <person name="Dunlap C."/>
        </authorList>
    </citation>
    <scope>NUCLEOTIDE SEQUENCE [LARGE SCALE GENOMIC DNA]</scope>
    <source>
        <strain evidence="1 2">B-4107</strain>
    </source>
</reference>
<dbReference type="Proteomes" id="UP001341820">
    <property type="component" value="Unassembled WGS sequence"/>
</dbReference>
<proteinExistence type="predicted"/>
<protein>
    <submittedName>
        <fullName evidence="1">Uncharacterized protein</fullName>
    </submittedName>
</protein>
<comment type="caution">
    <text evidence="1">The sequence shown here is derived from an EMBL/GenBank/DDBJ whole genome shotgun (WGS) entry which is preliminary data.</text>
</comment>